<keyword evidence="1" id="KW-0812">Transmembrane</keyword>
<organism evidence="2 3">
    <name type="scientific">Ignicoccus islandicus DSM 13165</name>
    <dbReference type="NCBI Taxonomy" id="940295"/>
    <lineage>
        <taxon>Archaea</taxon>
        <taxon>Thermoproteota</taxon>
        <taxon>Thermoprotei</taxon>
        <taxon>Desulfurococcales</taxon>
        <taxon>Desulfurococcaceae</taxon>
        <taxon>Ignicoccus</taxon>
    </lineage>
</organism>
<dbReference type="AlphaFoldDB" id="A0A0U3F992"/>
<dbReference type="KEGG" id="iis:EYM_05435"/>
<keyword evidence="1" id="KW-0472">Membrane</keyword>
<accession>A0A0U3F992</accession>
<proteinExistence type="predicted"/>
<dbReference type="OrthoDB" id="384331at2157"/>
<evidence type="ECO:0000256" key="1">
    <source>
        <dbReference type="SAM" id="Phobius"/>
    </source>
</evidence>
<dbReference type="RefSeq" id="WP_075050002.1">
    <property type="nucleotide sequence ID" value="NZ_CP006867.1"/>
</dbReference>
<reference evidence="2 3" key="1">
    <citation type="submission" date="2013-11" db="EMBL/GenBank/DDBJ databases">
        <title>Comparative genomics of Ignicoccus.</title>
        <authorList>
            <person name="Podar M."/>
        </authorList>
    </citation>
    <scope>NUCLEOTIDE SEQUENCE [LARGE SCALE GENOMIC DNA]</scope>
    <source>
        <strain evidence="2 3">DSM 13165</strain>
    </source>
</reference>
<gene>
    <name evidence="2" type="ORF">EYM_05435</name>
</gene>
<name>A0A0U3F992_9CREN</name>
<dbReference type="GeneID" id="30680470"/>
<sequence>MKDKKLLLTLLIVSTAMIAAPQECVGDLSAPSPKLIAIDHNRLLIESLSDPCTVALLEVIYSKNNSTKTLLSTTPNVKTLDFVQVELPDPPYTLTIMYADKANNTGTLSWTITAEPYTLHPLVTMVVQGQSAVVQIMGPPHKPLLPQRYSDPQFQTGILTILSVLAFAYGLVRFFKS</sequence>
<dbReference type="EMBL" id="CP006867">
    <property type="protein sequence ID" value="ALU12584.1"/>
    <property type="molecule type" value="Genomic_DNA"/>
</dbReference>
<keyword evidence="3" id="KW-1185">Reference proteome</keyword>
<keyword evidence="1" id="KW-1133">Transmembrane helix</keyword>
<evidence type="ECO:0000313" key="2">
    <source>
        <dbReference type="EMBL" id="ALU12584.1"/>
    </source>
</evidence>
<feature type="transmembrane region" description="Helical" evidence="1">
    <location>
        <begin position="154"/>
        <end position="172"/>
    </location>
</feature>
<protein>
    <submittedName>
        <fullName evidence="2">Uncharacterized protein</fullName>
    </submittedName>
</protein>
<evidence type="ECO:0000313" key="3">
    <source>
        <dbReference type="Proteomes" id="UP000060778"/>
    </source>
</evidence>
<dbReference type="Proteomes" id="UP000060778">
    <property type="component" value="Chromosome"/>
</dbReference>